<gene>
    <name evidence="2" type="ORF">FYJ51_12965</name>
</gene>
<keyword evidence="3" id="KW-1185">Reference proteome</keyword>
<dbReference type="PANTHER" id="PTHR43404">
    <property type="entry name" value="LIPOPOLYSACCHARIDE CHOLINEPHOSPHOTRANSFERASE LICD"/>
    <property type="match status" value="1"/>
</dbReference>
<dbReference type="GO" id="GO:0009100">
    <property type="term" value="P:glycoprotein metabolic process"/>
    <property type="evidence" value="ECO:0007669"/>
    <property type="project" value="UniProtKB-ARBA"/>
</dbReference>
<accession>A0A7X2NUJ3</accession>
<dbReference type="RefSeq" id="WP_105302995.1">
    <property type="nucleotide sequence ID" value="NZ_JAQXPC010000087.1"/>
</dbReference>
<evidence type="ECO:0000259" key="1">
    <source>
        <dbReference type="Pfam" id="PF04991"/>
    </source>
</evidence>
<dbReference type="EMBL" id="VUMN01000052">
    <property type="protein sequence ID" value="MSS59804.1"/>
    <property type="molecule type" value="Genomic_DNA"/>
</dbReference>
<evidence type="ECO:0000313" key="2">
    <source>
        <dbReference type="EMBL" id="MSS59804.1"/>
    </source>
</evidence>
<sequence>MEEYVLKQNPDGTKITVHDVQMVLLEMMKDIDELCRRNDIPYFLSGGSALGAVRHKGFIPWDDDADIFMMRSDFMRFIEVMKEQCPDKYVFQCWYTDKRFNVLIPGMKIRKKGTYLKEVNSLLSNRCTGYDGCDGVFLDVFVWDYATTDKWKDLPPRLANDVLMVPEIIADNVFHVNPKGIKSLIMHNAISYSERCEKEHSPYIGFDLTWVWKSPFHPFIFRYDDIFPAQYVPFEDTELPIAHHPEEYLNTAIAPSWRQLPPENKRFAKHIVDIRL</sequence>
<comment type="caution">
    <text evidence="2">The sequence shown here is derived from an EMBL/GenBank/DDBJ whole genome shotgun (WGS) entry which is preliminary data.</text>
</comment>
<dbReference type="Proteomes" id="UP000461880">
    <property type="component" value="Unassembled WGS sequence"/>
</dbReference>
<dbReference type="Pfam" id="PF04991">
    <property type="entry name" value="LicD"/>
    <property type="match status" value="1"/>
</dbReference>
<evidence type="ECO:0000313" key="3">
    <source>
        <dbReference type="Proteomes" id="UP000461880"/>
    </source>
</evidence>
<protein>
    <submittedName>
        <fullName evidence="2">LicD family protein</fullName>
    </submittedName>
</protein>
<organism evidence="2 3">
    <name type="scientific">Stecheria intestinalis</name>
    <dbReference type="NCBI Taxonomy" id="2606630"/>
    <lineage>
        <taxon>Bacteria</taxon>
        <taxon>Bacillati</taxon>
        <taxon>Bacillota</taxon>
        <taxon>Erysipelotrichia</taxon>
        <taxon>Erysipelotrichales</taxon>
        <taxon>Erysipelotrichaceae</taxon>
        <taxon>Stecheria</taxon>
    </lineage>
</organism>
<name>A0A7X2NUJ3_9FIRM</name>
<dbReference type="PANTHER" id="PTHR43404:SF2">
    <property type="entry name" value="LIPOPOLYSACCHARIDE CHOLINEPHOSPHOTRANSFERASE LICD"/>
    <property type="match status" value="1"/>
</dbReference>
<dbReference type="AlphaFoldDB" id="A0A7X2NUJ3"/>
<dbReference type="InterPro" id="IPR052942">
    <property type="entry name" value="LPS_cholinephosphotransferase"/>
</dbReference>
<reference evidence="2 3" key="1">
    <citation type="submission" date="2019-08" db="EMBL/GenBank/DDBJ databases">
        <title>In-depth cultivation of the pig gut microbiome towards novel bacterial diversity and tailored functional studies.</title>
        <authorList>
            <person name="Wylensek D."/>
            <person name="Hitch T.C.A."/>
            <person name="Clavel T."/>
        </authorList>
    </citation>
    <scope>NUCLEOTIDE SEQUENCE [LARGE SCALE GENOMIC DNA]</scope>
    <source>
        <strain evidence="2 3">Oil+RF-744-GAM-WT-6</strain>
    </source>
</reference>
<feature type="domain" description="LicD/FKTN/FKRP nucleotidyltransferase" evidence="1">
    <location>
        <begin position="35"/>
        <end position="251"/>
    </location>
</feature>
<dbReference type="InterPro" id="IPR007074">
    <property type="entry name" value="LicD/FKTN/FKRP_NTP_transf"/>
</dbReference>
<proteinExistence type="predicted"/>